<comment type="pathway">
    <text evidence="1 7 8">Carbohydrate degradation; glycolysis; D-glyceraldehyde 3-phosphate and glycerone phosphate from D-glucose: step 2/4.</text>
</comment>
<dbReference type="EC" id="5.3.1.9" evidence="7"/>
<comment type="catalytic activity">
    <reaction evidence="6 7 8">
        <text>alpha-D-glucose 6-phosphate = beta-D-fructose 6-phosphate</text>
        <dbReference type="Rhea" id="RHEA:11816"/>
        <dbReference type="ChEBI" id="CHEBI:57634"/>
        <dbReference type="ChEBI" id="CHEBI:58225"/>
        <dbReference type="EC" id="5.3.1.9"/>
    </reaction>
</comment>
<dbReference type="GO" id="GO:0006096">
    <property type="term" value="P:glycolytic process"/>
    <property type="evidence" value="ECO:0007669"/>
    <property type="project" value="UniProtKB-UniRule"/>
</dbReference>
<feature type="active site" evidence="7">
    <location>
        <position position="388"/>
    </location>
</feature>
<comment type="function">
    <text evidence="7">Catalyzes the reversible isomerization of glucose-6-phosphate to fructose-6-phosphate.</text>
</comment>
<dbReference type="PROSITE" id="PS00765">
    <property type="entry name" value="P_GLUCOSE_ISOMERASE_1"/>
    <property type="match status" value="1"/>
</dbReference>
<dbReference type="AlphaFoldDB" id="A0A348HGJ0"/>
<dbReference type="PROSITE" id="PS00174">
    <property type="entry name" value="P_GLUCOSE_ISOMERASE_2"/>
    <property type="match status" value="1"/>
</dbReference>
<dbReference type="GO" id="GO:0048029">
    <property type="term" value="F:monosaccharide binding"/>
    <property type="evidence" value="ECO:0007669"/>
    <property type="project" value="TreeGrafter"/>
</dbReference>
<dbReference type="NCBIfam" id="NF001211">
    <property type="entry name" value="PRK00179.1"/>
    <property type="match status" value="1"/>
</dbReference>
<dbReference type="GO" id="GO:0004347">
    <property type="term" value="F:glucose-6-phosphate isomerase activity"/>
    <property type="evidence" value="ECO:0007669"/>
    <property type="project" value="UniProtKB-UniRule"/>
</dbReference>
<dbReference type="Gene3D" id="3.40.50.10490">
    <property type="entry name" value="Glucose-6-phosphate isomerase like protein, domain 1"/>
    <property type="match status" value="2"/>
</dbReference>
<protein>
    <recommendedName>
        <fullName evidence="7">Glucose-6-phosphate isomerase</fullName>
        <shortName evidence="7">GPI</shortName>
        <ecNumber evidence="7">5.3.1.9</ecNumber>
    </recommendedName>
    <alternativeName>
        <fullName evidence="7">Phosphoglucose isomerase</fullName>
        <shortName evidence="7">PGI</shortName>
    </alternativeName>
    <alternativeName>
        <fullName evidence="7">Phosphohexose isomerase</fullName>
        <shortName evidence="7">PHI</shortName>
    </alternativeName>
</protein>
<dbReference type="UniPathway" id="UPA00109">
    <property type="reaction ID" value="UER00181"/>
</dbReference>
<dbReference type="GO" id="GO:0051156">
    <property type="term" value="P:glucose 6-phosphate metabolic process"/>
    <property type="evidence" value="ECO:0007669"/>
    <property type="project" value="TreeGrafter"/>
</dbReference>
<gene>
    <name evidence="7" type="primary">pgi</name>
    <name evidence="9" type="ORF">ZBT109_1996</name>
</gene>
<dbReference type="SUPFAM" id="SSF53697">
    <property type="entry name" value="SIS domain"/>
    <property type="match status" value="1"/>
</dbReference>
<dbReference type="InterPro" id="IPR001672">
    <property type="entry name" value="G6P_Isomerase"/>
</dbReference>
<keyword evidence="10" id="KW-1185">Reference proteome</keyword>
<organism evidence="9 10">
    <name type="scientific">Zymobacter palmae</name>
    <dbReference type="NCBI Taxonomy" id="33074"/>
    <lineage>
        <taxon>Bacteria</taxon>
        <taxon>Pseudomonadati</taxon>
        <taxon>Pseudomonadota</taxon>
        <taxon>Gammaproteobacteria</taxon>
        <taxon>Oceanospirillales</taxon>
        <taxon>Halomonadaceae</taxon>
        <taxon>Zymobacter group</taxon>
        <taxon>Zymobacter</taxon>
    </lineage>
</organism>
<dbReference type="CDD" id="cd05015">
    <property type="entry name" value="SIS_PGI_1"/>
    <property type="match status" value="1"/>
</dbReference>
<evidence type="ECO:0000313" key="10">
    <source>
        <dbReference type="Proteomes" id="UP000267342"/>
    </source>
</evidence>
<dbReference type="InterPro" id="IPR046348">
    <property type="entry name" value="SIS_dom_sf"/>
</dbReference>
<name>A0A348HGJ0_9GAMM</name>
<sequence>MSITQTSAWQALKDHAEHGMRDVHIKSLFAEGARFNDFSREGAGLLLDFSKQRVSKETVELLLALAREAGVEQAIAQLMRGDRINTTEDRSALHTALRLPADDELQVGDQNVVADVHAALADMERLVKSLHNGEWKGVTGKQITDVVNLGVGGSDLGPLMVSTALEGFEPAGVKHINIHFASTIDGTQLADILPTLNPETTLFVYSSKSFGTIDTKANADTALVWLGEGTGKTEKEIKAQHFIGVSTQTAKMDEWGFAPAHQLKFWDWVGGRYSLWSAIGFAIALKIGMDNFRRLLSGAHAMDEHFRHTPLENNLPVLFGLLGIWNTDFLDIRSLAVLPYDGRLRYLPGYFQQLEMESNGKSVTNDGKIVDYSTCPVLWGEVGPNGQHAFYQLLHQGTQSVACDFIAPINRYDEIEDEGLRESFKTQHRLALANCFAQSRVLMLGNDAIRDQGETPYYKRYAGNQPSSTILVDRIAPETLGALIALYEHKVFVQGIIWNINSFDQWGVELGKKIALEADGILASGKGVDSLDDSSNHLIQKVLAGQTAR</sequence>
<keyword evidence="5 7" id="KW-0413">Isomerase</keyword>
<proteinExistence type="inferred from homology"/>
<comment type="subcellular location">
    <subcellularLocation>
        <location evidence="7">Cytoplasm</location>
    </subcellularLocation>
</comment>
<keyword evidence="4 7" id="KW-0324">Glycolysis</keyword>
<comment type="pathway">
    <text evidence="7">Carbohydrate biosynthesis; gluconeogenesis.</text>
</comment>
<dbReference type="EMBL" id="AP018933">
    <property type="protein sequence ID" value="BBG30742.1"/>
    <property type="molecule type" value="Genomic_DNA"/>
</dbReference>
<comment type="similarity">
    <text evidence="2 7 8">Belongs to the GPI family.</text>
</comment>
<dbReference type="GO" id="GO:0097367">
    <property type="term" value="F:carbohydrate derivative binding"/>
    <property type="evidence" value="ECO:0007669"/>
    <property type="project" value="InterPro"/>
</dbReference>
<evidence type="ECO:0000256" key="2">
    <source>
        <dbReference type="ARBA" id="ARBA00006604"/>
    </source>
</evidence>
<dbReference type="RefSeq" id="WP_027704697.1">
    <property type="nucleotide sequence ID" value="NZ_AP018933.1"/>
</dbReference>
<dbReference type="GO" id="GO:0005829">
    <property type="term" value="C:cytosol"/>
    <property type="evidence" value="ECO:0007669"/>
    <property type="project" value="TreeGrafter"/>
</dbReference>
<dbReference type="PANTHER" id="PTHR11469">
    <property type="entry name" value="GLUCOSE-6-PHOSPHATE ISOMERASE"/>
    <property type="match status" value="1"/>
</dbReference>
<evidence type="ECO:0000256" key="7">
    <source>
        <dbReference type="HAMAP-Rule" id="MF_00473"/>
    </source>
</evidence>
<evidence type="ECO:0000313" key="9">
    <source>
        <dbReference type="EMBL" id="BBG30742.1"/>
    </source>
</evidence>
<dbReference type="UniPathway" id="UPA00138"/>
<dbReference type="GO" id="GO:0006094">
    <property type="term" value="P:gluconeogenesis"/>
    <property type="evidence" value="ECO:0007669"/>
    <property type="project" value="UniProtKB-UniRule"/>
</dbReference>
<reference evidence="9 10" key="1">
    <citation type="submission" date="2018-09" db="EMBL/GenBank/DDBJ databases">
        <title>Zymobacter palmae IAM14233 (=T109) whole genome analysis.</title>
        <authorList>
            <person name="Yanase H."/>
        </authorList>
    </citation>
    <scope>NUCLEOTIDE SEQUENCE [LARGE SCALE GENOMIC DNA]</scope>
    <source>
        <strain evidence="9 10">IAM14233</strain>
    </source>
</reference>
<dbReference type="Proteomes" id="UP000267342">
    <property type="component" value="Chromosome"/>
</dbReference>
<dbReference type="CDD" id="cd05016">
    <property type="entry name" value="SIS_PGI_2"/>
    <property type="match status" value="1"/>
</dbReference>
<dbReference type="InterPro" id="IPR018189">
    <property type="entry name" value="Phosphoglucose_isomerase_CS"/>
</dbReference>
<dbReference type="Gene3D" id="1.10.1390.10">
    <property type="match status" value="1"/>
</dbReference>
<dbReference type="InterPro" id="IPR023096">
    <property type="entry name" value="G6P_Isomerase_C"/>
</dbReference>
<dbReference type="KEGG" id="zpl:ZBT109_1996"/>
<evidence type="ECO:0000256" key="1">
    <source>
        <dbReference type="ARBA" id="ARBA00004926"/>
    </source>
</evidence>
<dbReference type="OrthoDB" id="140919at2"/>
<dbReference type="PANTHER" id="PTHR11469:SF1">
    <property type="entry name" value="GLUCOSE-6-PHOSPHATE ISOMERASE"/>
    <property type="match status" value="1"/>
</dbReference>
<evidence type="ECO:0000256" key="6">
    <source>
        <dbReference type="ARBA" id="ARBA00029321"/>
    </source>
</evidence>
<evidence type="ECO:0000256" key="8">
    <source>
        <dbReference type="RuleBase" id="RU000612"/>
    </source>
</evidence>
<keyword evidence="3 7" id="KW-0312">Gluconeogenesis</keyword>
<keyword evidence="7" id="KW-0963">Cytoplasm</keyword>
<accession>A0A348HGJ0</accession>
<feature type="active site" evidence="7">
    <location>
        <position position="512"/>
    </location>
</feature>
<dbReference type="PROSITE" id="PS51463">
    <property type="entry name" value="P_GLUCOSE_ISOMERASE_3"/>
    <property type="match status" value="1"/>
</dbReference>
<evidence type="ECO:0000256" key="5">
    <source>
        <dbReference type="ARBA" id="ARBA00023235"/>
    </source>
</evidence>
<dbReference type="PRINTS" id="PR00662">
    <property type="entry name" value="G6PISOMERASE"/>
</dbReference>
<dbReference type="HAMAP" id="MF_00473">
    <property type="entry name" value="G6P_isomerase"/>
    <property type="match status" value="1"/>
</dbReference>
<evidence type="ECO:0000256" key="3">
    <source>
        <dbReference type="ARBA" id="ARBA00022432"/>
    </source>
</evidence>
<dbReference type="STRING" id="1123510.GCA_000620025_01157"/>
<dbReference type="InterPro" id="IPR035476">
    <property type="entry name" value="SIS_PGI_1"/>
</dbReference>
<evidence type="ECO:0000256" key="4">
    <source>
        <dbReference type="ARBA" id="ARBA00023152"/>
    </source>
</evidence>
<dbReference type="Pfam" id="PF00342">
    <property type="entry name" value="PGI"/>
    <property type="match status" value="1"/>
</dbReference>
<feature type="active site" description="Proton donor" evidence="7">
    <location>
        <position position="357"/>
    </location>
</feature>
<dbReference type="InterPro" id="IPR035482">
    <property type="entry name" value="SIS_PGI_2"/>
</dbReference>